<protein>
    <submittedName>
        <fullName evidence="1">Uncharacterized protein</fullName>
    </submittedName>
</protein>
<accession>A0A369JL33</accession>
<dbReference type="STRING" id="39966.A0A369JL33"/>
<dbReference type="OrthoDB" id="2634326at2759"/>
<keyword evidence="2" id="KW-1185">Reference proteome</keyword>
<sequence length="143" mass="16051">MTLDKTMAPGQWIGSTPDGNPTSALRDVLVWKVFPSDGQESGVGSYLVESMPRKDVGLAARDWKDRAPHVVALAKLMRNWRGCPNTLKFGEPDMRESSIQMWEGLVAEHYCQMFFDKFGRAPVVPHRILRRLRHPAASSSVKS</sequence>
<organism evidence="1 2">
    <name type="scientific">Hypsizygus marmoreus</name>
    <name type="common">White beech mushroom</name>
    <name type="synonym">Agaricus marmoreus</name>
    <dbReference type="NCBI Taxonomy" id="39966"/>
    <lineage>
        <taxon>Eukaryota</taxon>
        <taxon>Fungi</taxon>
        <taxon>Dikarya</taxon>
        <taxon>Basidiomycota</taxon>
        <taxon>Agaricomycotina</taxon>
        <taxon>Agaricomycetes</taxon>
        <taxon>Agaricomycetidae</taxon>
        <taxon>Agaricales</taxon>
        <taxon>Tricholomatineae</taxon>
        <taxon>Lyophyllaceae</taxon>
        <taxon>Hypsizygus</taxon>
    </lineage>
</organism>
<dbReference type="InParanoid" id="A0A369JL33"/>
<dbReference type="Proteomes" id="UP000076154">
    <property type="component" value="Unassembled WGS sequence"/>
</dbReference>
<comment type="caution">
    <text evidence="1">The sequence shown here is derived from an EMBL/GenBank/DDBJ whole genome shotgun (WGS) entry which is preliminary data.</text>
</comment>
<proteinExistence type="predicted"/>
<gene>
    <name evidence="1" type="ORF">Hypma_012498</name>
</gene>
<dbReference type="AlphaFoldDB" id="A0A369JL33"/>
<evidence type="ECO:0000313" key="1">
    <source>
        <dbReference type="EMBL" id="RDB20433.1"/>
    </source>
</evidence>
<name>A0A369JL33_HYPMA</name>
<evidence type="ECO:0000313" key="2">
    <source>
        <dbReference type="Proteomes" id="UP000076154"/>
    </source>
</evidence>
<dbReference type="EMBL" id="LUEZ02000067">
    <property type="protein sequence ID" value="RDB20433.1"/>
    <property type="molecule type" value="Genomic_DNA"/>
</dbReference>
<reference evidence="1" key="1">
    <citation type="submission" date="2018-04" db="EMBL/GenBank/DDBJ databases">
        <title>Whole genome sequencing of Hypsizygus marmoreus.</title>
        <authorList>
            <person name="Choi I.-G."/>
            <person name="Min B."/>
            <person name="Kim J.-G."/>
            <person name="Kim S."/>
            <person name="Oh Y.-L."/>
            <person name="Kong W.-S."/>
            <person name="Park H."/>
            <person name="Jeong J."/>
            <person name="Song E.-S."/>
        </authorList>
    </citation>
    <scope>NUCLEOTIDE SEQUENCE [LARGE SCALE GENOMIC DNA]</scope>
    <source>
        <strain evidence="1">51987-8</strain>
    </source>
</reference>